<dbReference type="Gene3D" id="3.40.50.720">
    <property type="entry name" value="NAD(P)-binding Rossmann-like Domain"/>
    <property type="match status" value="1"/>
</dbReference>
<dbReference type="SUPFAM" id="SSF51735">
    <property type="entry name" value="NAD(P)-binding Rossmann-fold domains"/>
    <property type="match status" value="1"/>
</dbReference>
<protein>
    <submittedName>
        <fullName evidence="3">Putative dehydrogenase</fullName>
    </submittedName>
</protein>
<dbReference type="STRING" id="1122159.SAMN02745246_03939"/>
<dbReference type="InterPro" id="IPR000683">
    <property type="entry name" value="Gfo/Idh/MocA-like_OxRdtase_N"/>
</dbReference>
<dbReference type="SUPFAM" id="SSF55347">
    <property type="entry name" value="Glyceraldehyde-3-phosphate dehydrogenase-like, C-terminal domain"/>
    <property type="match status" value="1"/>
</dbReference>
<dbReference type="Pfam" id="PF22725">
    <property type="entry name" value="GFO_IDH_MocA_C3"/>
    <property type="match status" value="1"/>
</dbReference>
<feature type="domain" description="Gfo/Idh/MocA-like oxidoreductase N-terminal" evidence="1">
    <location>
        <begin position="28"/>
        <end position="142"/>
    </location>
</feature>
<dbReference type="InterPro" id="IPR036291">
    <property type="entry name" value="NAD(P)-bd_dom_sf"/>
</dbReference>
<proteinExistence type="predicted"/>
<accession>A0A4Q0PGC0</accession>
<dbReference type="Proteomes" id="UP000290608">
    <property type="component" value="Unassembled WGS sequence"/>
</dbReference>
<name>A0A4Q0PGC0_9FLAO</name>
<dbReference type="InterPro" id="IPR051450">
    <property type="entry name" value="Gfo/Idh/MocA_Oxidoreductases"/>
</dbReference>
<dbReference type="Gene3D" id="3.30.360.10">
    <property type="entry name" value="Dihydrodipicolinate Reductase, domain 2"/>
    <property type="match status" value="1"/>
</dbReference>
<dbReference type="EMBL" id="QOVL01000021">
    <property type="protein sequence ID" value="RXG25891.1"/>
    <property type="molecule type" value="Genomic_DNA"/>
</dbReference>
<organism evidence="3 4">
    <name type="scientific">Leeuwenhoekiella marinoflava</name>
    <dbReference type="NCBI Taxonomy" id="988"/>
    <lineage>
        <taxon>Bacteria</taxon>
        <taxon>Pseudomonadati</taxon>
        <taxon>Bacteroidota</taxon>
        <taxon>Flavobacteriia</taxon>
        <taxon>Flavobacteriales</taxon>
        <taxon>Flavobacteriaceae</taxon>
        <taxon>Leeuwenhoekiella</taxon>
    </lineage>
</organism>
<sequence>MTLFKKISILTLLLLLTASTIFAQKKLKVVVAGLSHDHAHIIMNAYQNNTIELLGIAEDDEELVKRYRKTYEFSQDLVYKSLETLLKSKKPDVVLAYNPVSEHIDIAQICMPLNVPLMVEKPLAINMKQANKMAVLSKKFNTPLLTNYETTWYNSIHKQKDLLEDSKEKIVRMVARDGHQGPKEIGCSTEFLEWLTDKDKNGAGALFDFGCYGANLMTYFKNGEKPVSVKAVTQQLKPSIYPDVDDDASIILEYKNATGIIEASWSWPYSIKNFEVFTTKTSYDAVDGNTLLKSSSHFKPEKISLKENYYTNHIDYLTDYLSGKIKPINDLSSLENNLIVVEILEAAKKSAKTGKTIKL</sequence>
<feature type="domain" description="GFO/IDH/MocA-like oxidoreductase" evidence="2">
    <location>
        <begin position="190"/>
        <end position="283"/>
    </location>
</feature>
<dbReference type="Pfam" id="PF01408">
    <property type="entry name" value="GFO_IDH_MocA"/>
    <property type="match status" value="1"/>
</dbReference>
<dbReference type="RefSeq" id="WP_073100967.1">
    <property type="nucleotide sequence ID" value="NZ_QOVL01000021.1"/>
</dbReference>
<dbReference type="AlphaFoldDB" id="A0A4Q0PGC0"/>
<dbReference type="GO" id="GO:0000166">
    <property type="term" value="F:nucleotide binding"/>
    <property type="evidence" value="ECO:0007669"/>
    <property type="project" value="InterPro"/>
</dbReference>
<evidence type="ECO:0000313" key="3">
    <source>
        <dbReference type="EMBL" id="RXG25891.1"/>
    </source>
</evidence>
<evidence type="ECO:0000259" key="1">
    <source>
        <dbReference type="Pfam" id="PF01408"/>
    </source>
</evidence>
<evidence type="ECO:0000259" key="2">
    <source>
        <dbReference type="Pfam" id="PF22725"/>
    </source>
</evidence>
<reference evidence="3 4" key="1">
    <citation type="submission" date="2018-07" db="EMBL/GenBank/DDBJ databases">
        <title>Leeuwenhoekiella genomics.</title>
        <authorList>
            <person name="Tahon G."/>
            <person name="Willems A."/>
        </authorList>
    </citation>
    <scope>NUCLEOTIDE SEQUENCE [LARGE SCALE GENOMIC DNA]</scope>
    <source>
        <strain evidence="3 4">LMG 1345</strain>
    </source>
</reference>
<gene>
    <name evidence="3" type="ORF">DSL99_3435</name>
</gene>
<dbReference type="InterPro" id="IPR055170">
    <property type="entry name" value="GFO_IDH_MocA-like_dom"/>
</dbReference>
<dbReference type="PANTHER" id="PTHR43377">
    <property type="entry name" value="BILIVERDIN REDUCTASE A"/>
    <property type="match status" value="1"/>
</dbReference>
<dbReference type="PANTHER" id="PTHR43377:SF1">
    <property type="entry name" value="BILIVERDIN REDUCTASE A"/>
    <property type="match status" value="1"/>
</dbReference>
<comment type="caution">
    <text evidence="3">The sequence shown here is derived from an EMBL/GenBank/DDBJ whole genome shotgun (WGS) entry which is preliminary data.</text>
</comment>
<evidence type="ECO:0000313" key="4">
    <source>
        <dbReference type="Proteomes" id="UP000290608"/>
    </source>
</evidence>